<reference evidence="1 2" key="1">
    <citation type="submission" date="2023-03" db="EMBL/GenBank/DDBJ databases">
        <title>Isolation and description of six Streptomyces strains from soil environments, able to metabolize different microbial glucans.</title>
        <authorList>
            <person name="Widen T."/>
            <person name="Larsbrink J."/>
        </authorList>
    </citation>
    <scope>NUCLEOTIDE SEQUENCE [LARGE SCALE GENOMIC DNA]</scope>
    <source>
        <strain evidence="1 2">Alt3</strain>
    </source>
</reference>
<evidence type="ECO:0000313" key="1">
    <source>
        <dbReference type="EMBL" id="WLQ68678.1"/>
    </source>
</evidence>
<dbReference type="RefSeq" id="WP_147964359.1">
    <property type="nucleotide sequence ID" value="NZ_CP120983.1"/>
</dbReference>
<organism evidence="1 2">
    <name type="scientific">Streptomyces glycanivorans</name>
    <dbReference type="NCBI Taxonomy" id="3033808"/>
    <lineage>
        <taxon>Bacteria</taxon>
        <taxon>Bacillati</taxon>
        <taxon>Actinomycetota</taxon>
        <taxon>Actinomycetes</taxon>
        <taxon>Kitasatosporales</taxon>
        <taxon>Streptomycetaceae</taxon>
        <taxon>Streptomyces</taxon>
    </lineage>
</organism>
<gene>
    <name evidence="1" type="ORF">P8A20_36320</name>
</gene>
<dbReference type="EMBL" id="CP120983">
    <property type="protein sequence ID" value="WLQ68678.1"/>
    <property type="molecule type" value="Genomic_DNA"/>
</dbReference>
<dbReference type="Proteomes" id="UP001224433">
    <property type="component" value="Chromosome"/>
</dbReference>
<accession>A0ABY9JM39</accession>
<keyword evidence="2" id="KW-1185">Reference proteome</keyword>
<name>A0ABY9JM39_9ACTN</name>
<evidence type="ECO:0008006" key="3">
    <source>
        <dbReference type="Google" id="ProtNLM"/>
    </source>
</evidence>
<sequence>MVDPRGPGRDLSRFVLPELGRLVETGEPQEPYRLLDPNGLPVASAASFFAELQAASRPATTIRSYGMDLLRWFRFLLCTLQPDDRVDLVPA</sequence>
<evidence type="ECO:0000313" key="2">
    <source>
        <dbReference type="Proteomes" id="UP001224433"/>
    </source>
</evidence>
<proteinExistence type="predicted"/>
<protein>
    <recommendedName>
        <fullName evidence="3">Integrase</fullName>
    </recommendedName>
</protein>